<gene>
    <name evidence="2" type="ORF">N658DRAFT_271092</name>
</gene>
<dbReference type="EMBL" id="MU863672">
    <property type="protein sequence ID" value="KAK4097584.1"/>
    <property type="molecule type" value="Genomic_DNA"/>
</dbReference>
<organism evidence="2 3">
    <name type="scientific">Parathielavia hyrcaniae</name>
    <dbReference type="NCBI Taxonomy" id="113614"/>
    <lineage>
        <taxon>Eukaryota</taxon>
        <taxon>Fungi</taxon>
        <taxon>Dikarya</taxon>
        <taxon>Ascomycota</taxon>
        <taxon>Pezizomycotina</taxon>
        <taxon>Sordariomycetes</taxon>
        <taxon>Sordariomycetidae</taxon>
        <taxon>Sordariales</taxon>
        <taxon>Chaetomiaceae</taxon>
        <taxon>Parathielavia</taxon>
    </lineage>
</organism>
<keyword evidence="3" id="KW-1185">Reference proteome</keyword>
<dbReference type="AlphaFoldDB" id="A0AAN6PTB3"/>
<comment type="caution">
    <text evidence="2">The sequence shown here is derived from an EMBL/GenBank/DDBJ whole genome shotgun (WGS) entry which is preliminary data.</text>
</comment>
<evidence type="ECO:0000313" key="2">
    <source>
        <dbReference type="EMBL" id="KAK4097584.1"/>
    </source>
</evidence>
<reference evidence="2" key="1">
    <citation type="journal article" date="2023" name="Mol. Phylogenet. Evol.">
        <title>Genome-scale phylogeny and comparative genomics of the fungal order Sordariales.</title>
        <authorList>
            <person name="Hensen N."/>
            <person name="Bonometti L."/>
            <person name="Westerberg I."/>
            <person name="Brannstrom I.O."/>
            <person name="Guillou S."/>
            <person name="Cros-Aarteil S."/>
            <person name="Calhoun S."/>
            <person name="Haridas S."/>
            <person name="Kuo A."/>
            <person name="Mondo S."/>
            <person name="Pangilinan J."/>
            <person name="Riley R."/>
            <person name="LaButti K."/>
            <person name="Andreopoulos B."/>
            <person name="Lipzen A."/>
            <person name="Chen C."/>
            <person name="Yan M."/>
            <person name="Daum C."/>
            <person name="Ng V."/>
            <person name="Clum A."/>
            <person name="Steindorff A."/>
            <person name="Ohm R.A."/>
            <person name="Martin F."/>
            <person name="Silar P."/>
            <person name="Natvig D.O."/>
            <person name="Lalanne C."/>
            <person name="Gautier V."/>
            <person name="Ament-Velasquez S.L."/>
            <person name="Kruys A."/>
            <person name="Hutchinson M.I."/>
            <person name="Powell A.J."/>
            <person name="Barry K."/>
            <person name="Miller A.N."/>
            <person name="Grigoriev I.V."/>
            <person name="Debuchy R."/>
            <person name="Gladieux P."/>
            <person name="Hiltunen Thoren M."/>
            <person name="Johannesson H."/>
        </authorList>
    </citation>
    <scope>NUCLEOTIDE SEQUENCE</scope>
    <source>
        <strain evidence="2">CBS 757.83</strain>
    </source>
</reference>
<proteinExistence type="predicted"/>
<protein>
    <submittedName>
        <fullName evidence="2">Uncharacterized protein</fullName>
    </submittedName>
</protein>
<evidence type="ECO:0000256" key="1">
    <source>
        <dbReference type="SAM" id="MobiDB-lite"/>
    </source>
</evidence>
<sequence length="210" mass="23092">MLSRHTGRGIMASCNFSQRDVHAMLPQPAVPDDLRVSASGLRLATLMEHLAHPGCPTACREATGKTWHQAFRVPRTCRAVNRGETDLSASLVLACRPAVCQVRAVLVNTTDSEATFQRYPTLPPSVPSQPCDAHHRVTKRVRHGFGHDAEPITGYVTKGGDTRTTRPPMWLCVGSGFSTTDRSTVPRPLPQAHQSRRTWAPEQRPRSTTV</sequence>
<name>A0AAN6PTB3_9PEZI</name>
<evidence type="ECO:0000313" key="3">
    <source>
        <dbReference type="Proteomes" id="UP001305647"/>
    </source>
</evidence>
<dbReference type="Proteomes" id="UP001305647">
    <property type="component" value="Unassembled WGS sequence"/>
</dbReference>
<reference evidence="2" key="2">
    <citation type="submission" date="2023-05" db="EMBL/GenBank/DDBJ databases">
        <authorList>
            <consortium name="Lawrence Berkeley National Laboratory"/>
            <person name="Steindorff A."/>
            <person name="Hensen N."/>
            <person name="Bonometti L."/>
            <person name="Westerberg I."/>
            <person name="Brannstrom I.O."/>
            <person name="Guillou S."/>
            <person name="Cros-Aarteil S."/>
            <person name="Calhoun S."/>
            <person name="Haridas S."/>
            <person name="Kuo A."/>
            <person name="Mondo S."/>
            <person name="Pangilinan J."/>
            <person name="Riley R."/>
            <person name="Labutti K."/>
            <person name="Andreopoulos B."/>
            <person name="Lipzen A."/>
            <person name="Chen C."/>
            <person name="Yanf M."/>
            <person name="Daum C."/>
            <person name="Ng V."/>
            <person name="Clum A."/>
            <person name="Ohm R."/>
            <person name="Martin F."/>
            <person name="Silar P."/>
            <person name="Natvig D."/>
            <person name="Lalanne C."/>
            <person name="Gautier V."/>
            <person name="Ament-Velasquez S.L."/>
            <person name="Kruys A."/>
            <person name="Hutchinson M.I."/>
            <person name="Powell A.J."/>
            <person name="Barry K."/>
            <person name="Miller A.N."/>
            <person name="Grigoriev I.V."/>
            <person name="Debuchy R."/>
            <person name="Gladieux P."/>
            <person name="Thoren M.H."/>
            <person name="Johannesson H."/>
        </authorList>
    </citation>
    <scope>NUCLEOTIDE SEQUENCE</scope>
    <source>
        <strain evidence="2">CBS 757.83</strain>
    </source>
</reference>
<feature type="region of interest" description="Disordered" evidence="1">
    <location>
        <begin position="177"/>
        <end position="210"/>
    </location>
</feature>
<accession>A0AAN6PTB3</accession>